<reference evidence="1" key="2">
    <citation type="journal article" date="2021" name="Syst. Appl. Microbiol.">
        <title>Roseomonas hellenica sp. nov., isolated from roots of wild-growing Alkanna tinctoria.</title>
        <authorList>
            <person name="Rat A."/>
            <person name="Naranjo H.D."/>
            <person name="Lebbe L."/>
            <person name="Cnockaert M."/>
            <person name="Krigas N."/>
            <person name="Grigoriadou K."/>
            <person name="Maloupa E."/>
            <person name="Willems A."/>
        </authorList>
    </citation>
    <scope>NUCLEOTIDE SEQUENCE</scope>
    <source>
        <strain evidence="1">LMG 31228</strain>
    </source>
</reference>
<proteinExistence type="predicted"/>
<organism evidence="1 2">
    <name type="scientific">Neoroseomonas eburnea</name>
    <dbReference type="NCBI Taxonomy" id="1346889"/>
    <lineage>
        <taxon>Bacteria</taxon>
        <taxon>Pseudomonadati</taxon>
        <taxon>Pseudomonadota</taxon>
        <taxon>Alphaproteobacteria</taxon>
        <taxon>Acetobacterales</taxon>
        <taxon>Acetobacteraceae</taxon>
        <taxon>Neoroseomonas</taxon>
    </lineage>
</organism>
<accession>A0A9X9XE90</accession>
<name>A0A9X9XE90_9PROT</name>
<evidence type="ECO:0000313" key="1">
    <source>
        <dbReference type="EMBL" id="MBR0682026.1"/>
    </source>
</evidence>
<dbReference type="EMBL" id="JAAEDL010000015">
    <property type="protein sequence ID" value="MBR0682026.1"/>
    <property type="molecule type" value="Genomic_DNA"/>
</dbReference>
<evidence type="ECO:0000313" key="2">
    <source>
        <dbReference type="Proteomes" id="UP001138709"/>
    </source>
</evidence>
<gene>
    <name evidence="1" type="ORF">GXW74_16140</name>
</gene>
<dbReference type="RefSeq" id="WP_211847555.1">
    <property type="nucleotide sequence ID" value="NZ_JAAEDL010000015.1"/>
</dbReference>
<sequence length="49" mass="4703">MNASLDAWLNGLGPQPGAAPVPLAAVAVGVGRLGGVAQTAGVPANRALR</sequence>
<keyword evidence="2" id="KW-1185">Reference proteome</keyword>
<protein>
    <submittedName>
        <fullName evidence="1">Uncharacterized protein</fullName>
    </submittedName>
</protein>
<dbReference type="AlphaFoldDB" id="A0A9X9XE90"/>
<reference evidence="1" key="1">
    <citation type="submission" date="2020-01" db="EMBL/GenBank/DDBJ databases">
        <authorList>
            <person name="Rat A."/>
        </authorList>
    </citation>
    <scope>NUCLEOTIDE SEQUENCE</scope>
    <source>
        <strain evidence="1">LMG 31228</strain>
    </source>
</reference>
<dbReference type="Proteomes" id="UP001138709">
    <property type="component" value="Unassembled WGS sequence"/>
</dbReference>
<comment type="caution">
    <text evidence="1">The sequence shown here is derived from an EMBL/GenBank/DDBJ whole genome shotgun (WGS) entry which is preliminary data.</text>
</comment>